<proteinExistence type="predicted"/>
<name>A0AA40K4D6_9PEZI</name>
<evidence type="ECO:0000313" key="2">
    <source>
        <dbReference type="EMBL" id="KAK0745486.1"/>
    </source>
</evidence>
<feature type="compositionally biased region" description="Polar residues" evidence="1">
    <location>
        <begin position="331"/>
        <end position="345"/>
    </location>
</feature>
<dbReference type="AlphaFoldDB" id="A0AA40K4D6"/>
<dbReference type="Proteomes" id="UP001172155">
    <property type="component" value="Unassembled WGS sequence"/>
</dbReference>
<reference evidence="2" key="1">
    <citation type="submission" date="2023-06" db="EMBL/GenBank/DDBJ databases">
        <title>Genome-scale phylogeny and comparative genomics of the fungal order Sordariales.</title>
        <authorList>
            <consortium name="Lawrence Berkeley National Laboratory"/>
            <person name="Hensen N."/>
            <person name="Bonometti L."/>
            <person name="Westerberg I."/>
            <person name="Brannstrom I.O."/>
            <person name="Guillou S."/>
            <person name="Cros-Aarteil S."/>
            <person name="Calhoun S."/>
            <person name="Haridas S."/>
            <person name="Kuo A."/>
            <person name="Mondo S."/>
            <person name="Pangilinan J."/>
            <person name="Riley R."/>
            <person name="LaButti K."/>
            <person name="Andreopoulos B."/>
            <person name="Lipzen A."/>
            <person name="Chen C."/>
            <person name="Yanf M."/>
            <person name="Daum C."/>
            <person name="Ng V."/>
            <person name="Clum A."/>
            <person name="Steindorff A."/>
            <person name="Ohm R."/>
            <person name="Martin F."/>
            <person name="Silar P."/>
            <person name="Natvig D."/>
            <person name="Lalanne C."/>
            <person name="Gautier V."/>
            <person name="Ament-velasquez S.L."/>
            <person name="Kruys A."/>
            <person name="Hutchinson M.I."/>
            <person name="Powell A.J."/>
            <person name="Barry K."/>
            <person name="Miller A.N."/>
            <person name="Grigoriev I.V."/>
            <person name="Debuchy R."/>
            <person name="Gladieux P."/>
            <person name="Thoren M.H."/>
            <person name="Johannesson H."/>
        </authorList>
    </citation>
    <scope>NUCLEOTIDE SEQUENCE</scope>
    <source>
        <strain evidence="2">SMH3187-1</strain>
    </source>
</reference>
<accession>A0AA40K4D6</accession>
<sequence length="389" mass="42685">MQIENVMSRAGALLARIAIFASFSLESDSNVFNDTLEAWLTDPSFQLRNGSTVGLCCSSVLSLQFPEQPLCDDGLTTEFRRFLLAKSLAHSGWLGGKVGVSHAAPRGAGHVSGYRLLKRLDRTLTSQFLAQFDRESCQILFLMVLGTVLSVGGGSPPPASEESPACPPEIFNPTFQKSPTLWLAMKEHLSQMLAHHLIFLGSMLGIRLETGFEQRIIDTAVHQWNNAGIFVWGNAAGLSRHGHSLPYGMPLRLQGESHRSFGQPLPTAGPCIEPLTPIPCPELAHFQPSAVERWSDNPQSYLEMTDEPEDFSSPSEYATSPVLVGKIEAPRSNSDPFPSRGSTQPKTHEVQRRTIWVVRSFDGGSEHGNVKVHARLRGNRNVNDFAAFV</sequence>
<evidence type="ECO:0000256" key="1">
    <source>
        <dbReference type="SAM" id="MobiDB-lite"/>
    </source>
</evidence>
<comment type="caution">
    <text evidence="2">The sequence shown here is derived from an EMBL/GenBank/DDBJ whole genome shotgun (WGS) entry which is preliminary data.</text>
</comment>
<dbReference type="EMBL" id="JAUKUD010000004">
    <property type="protein sequence ID" value="KAK0745486.1"/>
    <property type="molecule type" value="Genomic_DNA"/>
</dbReference>
<evidence type="ECO:0000313" key="3">
    <source>
        <dbReference type="Proteomes" id="UP001172155"/>
    </source>
</evidence>
<protein>
    <submittedName>
        <fullName evidence="2">Uncharacterized protein</fullName>
    </submittedName>
</protein>
<organism evidence="2 3">
    <name type="scientific">Schizothecium vesticola</name>
    <dbReference type="NCBI Taxonomy" id="314040"/>
    <lineage>
        <taxon>Eukaryota</taxon>
        <taxon>Fungi</taxon>
        <taxon>Dikarya</taxon>
        <taxon>Ascomycota</taxon>
        <taxon>Pezizomycotina</taxon>
        <taxon>Sordariomycetes</taxon>
        <taxon>Sordariomycetidae</taxon>
        <taxon>Sordariales</taxon>
        <taxon>Schizotheciaceae</taxon>
        <taxon>Schizothecium</taxon>
    </lineage>
</organism>
<feature type="region of interest" description="Disordered" evidence="1">
    <location>
        <begin position="328"/>
        <end position="350"/>
    </location>
</feature>
<keyword evidence="3" id="KW-1185">Reference proteome</keyword>
<gene>
    <name evidence="2" type="ORF">B0T18DRAFT_132582</name>
</gene>